<proteinExistence type="predicted"/>
<accession>A0A6A5SRH6</accession>
<keyword evidence="2" id="KW-1185">Reference proteome</keyword>
<reference evidence="1" key="1">
    <citation type="journal article" date="2020" name="Stud. Mycol.">
        <title>101 Dothideomycetes genomes: a test case for predicting lifestyles and emergence of pathogens.</title>
        <authorList>
            <person name="Haridas S."/>
            <person name="Albert R."/>
            <person name="Binder M."/>
            <person name="Bloem J."/>
            <person name="Labutti K."/>
            <person name="Salamov A."/>
            <person name="Andreopoulos B."/>
            <person name="Baker S."/>
            <person name="Barry K."/>
            <person name="Bills G."/>
            <person name="Bluhm B."/>
            <person name="Cannon C."/>
            <person name="Castanera R."/>
            <person name="Culley D."/>
            <person name="Daum C."/>
            <person name="Ezra D."/>
            <person name="Gonzalez J."/>
            <person name="Henrissat B."/>
            <person name="Kuo A."/>
            <person name="Liang C."/>
            <person name="Lipzen A."/>
            <person name="Lutzoni F."/>
            <person name="Magnuson J."/>
            <person name="Mondo S."/>
            <person name="Nolan M."/>
            <person name="Ohm R."/>
            <person name="Pangilinan J."/>
            <person name="Park H.-J."/>
            <person name="Ramirez L."/>
            <person name="Alfaro M."/>
            <person name="Sun H."/>
            <person name="Tritt A."/>
            <person name="Yoshinaga Y."/>
            <person name="Zwiers L.-H."/>
            <person name="Turgeon B."/>
            <person name="Goodwin S."/>
            <person name="Spatafora J."/>
            <person name="Crous P."/>
            <person name="Grigoriev I."/>
        </authorList>
    </citation>
    <scope>NUCLEOTIDE SEQUENCE</scope>
    <source>
        <strain evidence="1">CBS 161.51</strain>
    </source>
</reference>
<gene>
    <name evidence="1" type="ORF">EJ02DRAFT_421597</name>
</gene>
<dbReference type="InterPro" id="IPR038213">
    <property type="entry name" value="IFI6/IFI27-like_sf"/>
</dbReference>
<dbReference type="Proteomes" id="UP000800038">
    <property type="component" value="Unassembled WGS sequence"/>
</dbReference>
<dbReference type="AlphaFoldDB" id="A0A6A5SRH6"/>
<organism evidence="1 2">
    <name type="scientific">Clathrospora elynae</name>
    <dbReference type="NCBI Taxonomy" id="706981"/>
    <lineage>
        <taxon>Eukaryota</taxon>
        <taxon>Fungi</taxon>
        <taxon>Dikarya</taxon>
        <taxon>Ascomycota</taxon>
        <taxon>Pezizomycotina</taxon>
        <taxon>Dothideomycetes</taxon>
        <taxon>Pleosporomycetidae</taxon>
        <taxon>Pleosporales</taxon>
        <taxon>Diademaceae</taxon>
        <taxon>Clathrospora</taxon>
    </lineage>
</organism>
<name>A0A6A5SRH6_9PLEO</name>
<protein>
    <submittedName>
        <fullName evidence="1">Uncharacterized protein</fullName>
    </submittedName>
</protein>
<evidence type="ECO:0000313" key="2">
    <source>
        <dbReference type="Proteomes" id="UP000800038"/>
    </source>
</evidence>
<sequence>MVAGEPWTNHYYGTPIGYPAMTSNNSSSFTVPGSVKILGVTALTMGLWALALGAAGWTAGGVAAGTFDAGMQAGIGNVVAGSAFAMAQSAAMRGTAAGVVNGVIAGTSDGAAAVAQVLRGEEVRRKEEEVNLNTMAGLDGRMYCN</sequence>
<evidence type="ECO:0000313" key="1">
    <source>
        <dbReference type="EMBL" id="KAF1943181.1"/>
    </source>
</evidence>
<dbReference type="EMBL" id="ML976028">
    <property type="protein sequence ID" value="KAF1943181.1"/>
    <property type="molecule type" value="Genomic_DNA"/>
</dbReference>
<dbReference type="Gene3D" id="6.10.110.10">
    <property type="match status" value="1"/>
</dbReference>